<dbReference type="PANTHER" id="PTHR30075">
    <property type="entry name" value="GLYCYL-TRNA SYNTHETASE"/>
    <property type="match status" value="1"/>
</dbReference>
<dbReference type="Proteomes" id="UP000255139">
    <property type="component" value="Unassembled WGS sequence"/>
</dbReference>
<evidence type="ECO:0000313" key="12">
    <source>
        <dbReference type="Proteomes" id="UP000255139"/>
    </source>
</evidence>
<dbReference type="EMBL" id="UGJE01000002">
    <property type="protein sequence ID" value="STQ86666.1"/>
    <property type="molecule type" value="Genomic_DNA"/>
</dbReference>
<proteinExistence type="inferred from homology"/>
<dbReference type="GO" id="GO:0006426">
    <property type="term" value="P:glycyl-tRNA aminoacylation"/>
    <property type="evidence" value="ECO:0007669"/>
    <property type="project" value="UniProtKB-UniRule"/>
</dbReference>
<dbReference type="OrthoDB" id="9775440at2"/>
<protein>
    <recommendedName>
        <fullName evidence="8">Glycine--tRNA ligase beta subunit</fullName>
        <ecNumber evidence="8">6.1.1.14</ecNumber>
    </recommendedName>
    <alternativeName>
        <fullName evidence="8">Glycyl-tRNA synthetase beta subunit</fullName>
        <shortName evidence="8">GlyRS</shortName>
    </alternativeName>
</protein>
<evidence type="ECO:0000256" key="7">
    <source>
        <dbReference type="ARBA" id="ARBA00047937"/>
    </source>
</evidence>
<dbReference type="GO" id="GO:0004820">
    <property type="term" value="F:glycine-tRNA ligase activity"/>
    <property type="evidence" value="ECO:0007669"/>
    <property type="project" value="UniProtKB-UniRule"/>
</dbReference>
<evidence type="ECO:0000313" key="11">
    <source>
        <dbReference type="Proteomes" id="UP000029922"/>
    </source>
</evidence>
<dbReference type="Pfam" id="PF02092">
    <property type="entry name" value="tRNA_synt_2f"/>
    <property type="match status" value="1"/>
</dbReference>
<keyword evidence="12" id="KW-1185">Reference proteome</keyword>
<gene>
    <name evidence="8 9" type="primary">glyS</name>
    <name evidence="10" type="ORF">LS73_003045</name>
    <name evidence="9" type="ORF">NCTC12714_01477</name>
</gene>
<dbReference type="Proteomes" id="UP000029922">
    <property type="component" value="Unassembled WGS sequence"/>
</dbReference>
<dbReference type="GO" id="GO:0005829">
    <property type="term" value="C:cytosol"/>
    <property type="evidence" value="ECO:0007669"/>
    <property type="project" value="TreeGrafter"/>
</dbReference>
<comment type="catalytic activity">
    <reaction evidence="7 8">
        <text>tRNA(Gly) + glycine + ATP = glycyl-tRNA(Gly) + AMP + diphosphate</text>
        <dbReference type="Rhea" id="RHEA:16013"/>
        <dbReference type="Rhea" id="RHEA-COMP:9664"/>
        <dbReference type="Rhea" id="RHEA-COMP:9683"/>
        <dbReference type="ChEBI" id="CHEBI:30616"/>
        <dbReference type="ChEBI" id="CHEBI:33019"/>
        <dbReference type="ChEBI" id="CHEBI:57305"/>
        <dbReference type="ChEBI" id="CHEBI:78442"/>
        <dbReference type="ChEBI" id="CHEBI:78522"/>
        <dbReference type="ChEBI" id="CHEBI:456215"/>
        <dbReference type="EC" id="6.1.1.14"/>
    </reaction>
</comment>
<dbReference type="PROSITE" id="PS50861">
    <property type="entry name" value="AA_TRNA_LIGASE_II_GLYAB"/>
    <property type="match status" value="1"/>
</dbReference>
<dbReference type="EMBL" id="JRPD02000004">
    <property type="protein sequence ID" value="TLE00892.1"/>
    <property type="molecule type" value="Genomic_DNA"/>
</dbReference>
<dbReference type="EC" id="6.1.1.14" evidence="8"/>
<keyword evidence="5 8" id="KW-0648">Protein biosynthesis</keyword>
<sequence>MMELLIEILIEELPAIPLLNNLNSCKEKWNEILKQNRLESKFDFFYTPRRLVIIHRNFPARQEDSIISLYGPPSNIAYKEDKTPSKALLSFLSKNNIKQEHITTKIKNKKEIIYIEKVSQGIESKKLLSNMVIEWLNSLHFGKNMRWGDNTQSFIRPIRNICILLNNNLIPCNAYGVQGSNIITPHRQARIKYDSVKSNDNLRANSIDSYIHILRNNGVVLDQQERKDIIIKAFKTIEDKHNVQIEIDKELLDEVIAITEYPTVLLGRFDNKFLEIPKEVIITSMKENQRYFSIYNGTKPQNFESKTNNLYAGFIVVSNAFMGNFDLILKGNEKVLRARLEDALFFYRNDIKANMNFGSLTNIGFIDGAGNLQDKVEREVILVEKLLYAIKEQCSEASNKQKATLEIDINKDLQSIIKTLYHAKNDLLSQTVGEFPELQGIMGANFASIIGFNERECLAIREQYLPHGKDLSLPSSNFSAIINLAIKLDTIFTLFHLKKIPTGSKDPFALRRQTSAFLRICVKFNYNLKISDICNLAMNSKDYANLDSKILNEFILERIYGICNHINPSIVRAVLKLNIGIVDMFYRIYALNNYCDKIDIRSVISTFKRVANILNSTVDTKNMINAELFEESERELYNNLLVYKQQKKQIILEHNSDISPLNAQDFLHQEYIKNLVMQLELLFSLKKNLDDVFENVLINCENLKLRENRISLIQDVFNEFLEFGDMCQIAI</sequence>
<evidence type="ECO:0000256" key="8">
    <source>
        <dbReference type="HAMAP-Rule" id="MF_00255"/>
    </source>
</evidence>
<comment type="subcellular location">
    <subcellularLocation>
        <location evidence="8">Cytoplasm</location>
    </subcellularLocation>
</comment>
<evidence type="ECO:0000256" key="1">
    <source>
        <dbReference type="ARBA" id="ARBA00008226"/>
    </source>
</evidence>
<dbReference type="InterPro" id="IPR015944">
    <property type="entry name" value="Gly-tRNA-synth_bsu"/>
</dbReference>
<reference evidence="10 11" key="1">
    <citation type="journal article" date="2014" name="Genome Announc.">
        <title>Draft genome sequences of eight enterohepatic helicobacter species isolated from both laboratory and wild rodents.</title>
        <authorList>
            <person name="Sheh A."/>
            <person name="Shen Z."/>
            <person name="Fox J.G."/>
        </authorList>
    </citation>
    <scope>NUCLEOTIDE SEQUENCE [LARGE SCALE GENOMIC DNA]</scope>
    <source>
        <strain evidence="10 11">ST1</strain>
    </source>
</reference>
<comment type="similarity">
    <text evidence="1 8">Belongs to the class-II aminoacyl-tRNA synthetase family.</text>
</comment>
<evidence type="ECO:0000313" key="9">
    <source>
        <dbReference type="EMBL" id="STQ86666.1"/>
    </source>
</evidence>
<reference evidence="9 12" key="2">
    <citation type="submission" date="2018-06" db="EMBL/GenBank/DDBJ databases">
        <authorList>
            <consortium name="Pathogen Informatics"/>
            <person name="Doyle S."/>
        </authorList>
    </citation>
    <scope>NUCLEOTIDE SEQUENCE [LARGE SCALE GENOMIC DNA]</scope>
    <source>
        <strain evidence="9 12">NCTC12714</strain>
    </source>
</reference>
<evidence type="ECO:0000256" key="4">
    <source>
        <dbReference type="ARBA" id="ARBA00022840"/>
    </source>
</evidence>
<evidence type="ECO:0000256" key="5">
    <source>
        <dbReference type="ARBA" id="ARBA00022917"/>
    </source>
</evidence>
<dbReference type="STRING" id="216.LS73_01090"/>
<dbReference type="AlphaFoldDB" id="A0A099U0B0"/>
<keyword evidence="8" id="KW-0963">Cytoplasm</keyword>
<keyword evidence="2 8" id="KW-0436">Ligase</keyword>
<dbReference type="PANTHER" id="PTHR30075:SF2">
    <property type="entry name" value="GLYCINE--TRNA LIGASE, CHLOROPLASTIC_MITOCHONDRIAL 2"/>
    <property type="match status" value="1"/>
</dbReference>
<evidence type="ECO:0000256" key="3">
    <source>
        <dbReference type="ARBA" id="ARBA00022741"/>
    </source>
</evidence>
<evidence type="ECO:0000256" key="2">
    <source>
        <dbReference type="ARBA" id="ARBA00022598"/>
    </source>
</evidence>
<comment type="subunit">
    <text evidence="8">Tetramer of two alpha and two beta subunits.</text>
</comment>
<dbReference type="PRINTS" id="PR01045">
    <property type="entry name" value="TRNASYNTHGB"/>
</dbReference>
<keyword evidence="6 8" id="KW-0030">Aminoacyl-tRNA synthetase</keyword>
<evidence type="ECO:0000256" key="6">
    <source>
        <dbReference type="ARBA" id="ARBA00023146"/>
    </source>
</evidence>
<organism evidence="9 12">
    <name type="scientific">Helicobacter muridarum</name>
    <dbReference type="NCBI Taxonomy" id="216"/>
    <lineage>
        <taxon>Bacteria</taxon>
        <taxon>Pseudomonadati</taxon>
        <taxon>Campylobacterota</taxon>
        <taxon>Epsilonproteobacteria</taxon>
        <taxon>Campylobacterales</taxon>
        <taxon>Helicobacteraceae</taxon>
        <taxon>Helicobacter</taxon>
    </lineage>
</organism>
<dbReference type="GO" id="GO:0005524">
    <property type="term" value="F:ATP binding"/>
    <property type="evidence" value="ECO:0007669"/>
    <property type="project" value="UniProtKB-UniRule"/>
</dbReference>
<dbReference type="InterPro" id="IPR006194">
    <property type="entry name" value="Gly-tRNA-synth_heterodimer"/>
</dbReference>
<evidence type="ECO:0000313" key="10">
    <source>
        <dbReference type="EMBL" id="TLE00892.1"/>
    </source>
</evidence>
<accession>A0A099U0B0</accession>
<keyword evidence="4 8" id="KW-0067">ATP-binding</keyword>
<dbReference type="RefSeq" id="WP_034556811.1">
    <property type="nucleotide sequence ID" value="NZ_FZML01000003.1"/>
</dbReference>
<dbReference type="HAMAP" id="MF_00255">
    <property type="entry name" value="Gly_tRNA_synth_beta"/>
    <property type="match status" value="1"/>
</dbReference>
<name>A0A099U0B0_9HELI</name>
<keyword evidence="3 8" id="KW-0547">Nucleotide-binding</keyword>
<dbReference type="NCBIfam" id="TIGR00211">
    <property type="entry name" value="glyS"/>
    <property type="match status" value="1"/>
</dbReference>